<dbReference type="EMBL" id="JH109153">
    <property type="protein sequence ID" value="EGW21239.1"/>
    <property type="molecule type" value="Genomic_DNA"/>
</dbReference>
<organism evidence="2 3">
    <name type="scientific">Methylobacter tundripaludum (strain ATCC BAA-1195 / DSM 17260 / SV96)</name>
    <dbReference type="NCBI Taxonomy" id="697282"/>
    <lineage>
        <taxon>Bacteria</taxon>
        <taxon>Pseudomonadati</taxon>
        <taxon>Pseudomonadota</taxon>
        <taxon>Gammaproteobacteria</taxon>
        <taxon>Methylococcales</taxon>
        <taxon>Methylococcaceae</taxon>
        <taxon>Methylobacter</taxon>
    </lineage>
</organism>
<feature type="region of interest" description="Disordered" evidence="1">
    <location>
        <begin position="1"/>
        <end position="22"/>
    </location>
</feature>
<dbReference type="STRING" id="697282.Mettu_4404"/>
<sequence length="123" mass="13832">MARGGKRENSGRPKSEPTKTIRVPDGALDAVEAFIRLYKGDEAETDYVILNIAIAKTKWCAMRGDFTDSREIKNAVKILEKRADELERTDPNDINALQNWDEAIKLEALAEEWSKIGIKGLDI</sequence>
<dbReference type="RefSeq" id="WP_006893748.1">
    <property type="nucleotide sequence ID" value="NZ_JH109153.1"/>
</dbReference>
<protein>
    <submittedName>
        <fullName evidence="2">Uncharacterized protein</fullName>
    </submittedName>
</protein>
<feature type="compositionally biased region" description="Basic and acidic residues" evidence="1">
    <location>
        <begin position="1"/>
        <end position="19"/>
    </location>
</feature>
<dbReference type="HOGENOM" id="CLU_2012633_0_0_6"/>
<dbReference type="OrthoDB" id="9787787at2"/>
<dbReference type="Proteomes" id="UP000004664">
    <property type="component" value="Unassembled WGS sequence"/>
</dbReference>
<evidence type="ECO:0000313" key="3">
    <source>
        <dbReference type="Proteomes" id="UP000004664"/>
    </source>
</evidence>
<evidence type="ECO:0000256" key="1">
    <source>
        <dbReference type="SAM" id="MobiDB-lite"/>
    </source>
</evidence>
<reference evidence="2 3" key="1">
    <citation type="submission" date="2011-06" db="EMBL/GenBank/DDBJ databases">
        <title>Genomic sequence of Methylobacter tundripaludum SV96.</title>
        <authorList>
            <consortium name="US DOE Joint Genome Institute"/>
            <person name="Lucas S."/>
            <person name="Han J."/>
            <person name="Lapidus A."/>
            <person name="Cheng J.-F."/>
            <person name="Goodwin L."/>
            <person name="Pitluck S."/>
            <person name="Held B."/>
            <person name="Detter J.C."/>
            <person name="Han C."/>
            <person name="Tapia R."/>
            <person name="Land M."/>
            <person name="Hauser L."/>
            <person name="Kyrpides N."/>
            <person name="Ivanova N."/>
            <person name="Ovchinnikova G."/>
            <person name="Pagani I."/>
            <person name="Klotz M.G."/>
            <person name="Dispirito A.A."/>
            <person name="Murrell J.C."/>
            <person name="Dunfield P."/>
            <person name="Kalyuzhnaya M.G."/>
            <person name="Svenning M."/>
            <person name="Trotsenko Y.A."/>
            <person name="Stein L.Y."/>
            <person name="Woyke T."/>
        </authorList>
    </citation>
    <scope>NUCLEOTIDE SEQUENCE [LARGE SCALE GENOMIC DNA]</scope>
    <source>
        <strain evidence="3">ATCC BAA-1195 / DSM 17260 / SV96</strain>
    </source>
</reference>
<name>G3IYT8_METTV</name>
<accession>G3IYT8</accession>
<proteinExistence type="predicted"/>
<dbReference type="AlphaFoldDB" id="G3IYT8"/>
<keyword evidence="3" id="KW-1185">Reference proteome</keyword>
<evidence type="ECO:0000313" key="2">
    <source>
        <dbReference type="EMBL" id="EGW21239.1"/>
    </source>
</evidence>
<gene>
    <name evidence="2" type="ORF">Mettu_4404</name>
</gene>